<feature type="transmembrane region" description="Helical" evidence="1">
    <location>
        <begin position="18"/>
        <end position="39"/>
    </location>
</feature>
<keyword evidence="3" id="KW-1185">Reference proteome</keyword>
<dbReference type="Pfam" id="PF14345">
    <property type="entry name" value="GDYXXLXY"/>
    <property type="match status" value="1"/>
</dbReference>
<comment type="caution">
    <text evidence="2">The sequence shown here is derived from an EMBL/GenBank/DDBJ whole genome shotgun (WGS) entry which is preliminary data.</text>
</comment>
<organism evidence="2 3">
    <name type="scientific">Floridaenema fluviatile BLCC-F154</name>
    <dbReference type="NCBI Taxonomy" id="3153640"/>
    <lineage>
        <taxon>Bacteria</taxon>
        <taxon>Bacillati</taxon>
        <taxon>Cyanobacteriota</taxon>
        <taxon>Cyanophyceae</taxon>
        <taxon>Oscillatoriophycideae</taxon>
        <taxon>Aerosakkonematales</taxon>
        <taxon>Aerosakkonemataceae</taxon>
        <taxon>Floridanema</taxon>
        <taxon>Floridanema fluviatile</taxon>
    </lineage>
</organism>
<evidence type="ECO:0000256" key="1">
    <source>
        <dbReference type="SAM" id="Phobius"/>
    </source>
</evidence>
<dbReference type="EMBL" id="JBHFNS010000064">
    <property type="protein sequence ID" value="MFB2936895.1"/>
    <property type="molecule type" value="Genomic_DNA"/>
</dbReference>
<accession>A0ABV4YDK6</accession>
<protein>
    <submittedName>
        <fullName evidence="2">GDYXXLXY domain-containing protein</fullName>
    </submittedName>
</protein>
<dbReference type="InterPro" id="IPR025833">
    <property type="entry name" value="GDYXXLXY"/>
</dbReference>
<sequence>MNTNNNSETSPTIRSWRFWLPLAFQTALIVAIPAQAILVHLTGKTAILQTIPVDPYDLLRGYSQTLSYDISRQQTLEKLPGWKELDREKRNSLNLYVILEAPKEQTSSDRPKPWKPIAVSTSRPVDLPKNQVALKGRLRYGTVTYGLESYYFPENQREQFNKDISQAQTGVERSQGKPLPFVVEVKVDSQGNSVPVSLWVRDRKYRF</sequence>
<name>A0ABV4YDK6_9CYAN</name>
<gene>
    <name evidence="2" type="ORF">ACE1B6_16720</name>
</gene>
<dbReference type="Proteomes" id="UP001576776">
    <property type="component" value="Unassembled WGS sequence"/>
</dbReference>
<dbReference type="RefSeq" id="WP_413258389.1">
    <property type="nucleotide sequence ID" value="NZ_JBHFNS010000064.1"/>
</dbReference>
<evidence type="ECO:0000313" key="3">
    <source>
        <dbReference type="Proteomes" id="UP001576776"/>
    </source>
</evidence>
<keyword evidence="1" id="KW-0472">Membrane</keyword>
<keyword evidence="1" id="KW-1133">Transmembrane helix</keyword>
<keyword evidence="1" id="KW-0812">Transmembrane</keyword>
<proteinExistence type="predicted"/>
<reference evidence="2 3" key="1">
    <citation type="submission" date="2024-09" db="EMBL/GenBank/DDBJ databases">
        <title>Floridaenema gen nov. (Aerosakkonemataceae, Aerosakkonematales ord. nov., Cyanobacteria) from benthic tropical and subtropical fresh waters, with the description of four new species.</title>
        <authorList>
            <person name="Moretto J.A."/>
            <person name="Berthold D.E."/>
            <person name="Lefler F.W."/>
            <person name="Huang I.-S."/>
            <person name="Laughinghouse H. IV."/>
        </authorList>
    </citation>
    <scope>NUCLEOTIDE SEQUENCE [LARGE SCALE GENOMIC DNA]</scope>
    <source>
        <strain evidence="2 3">BLCC-F154</strain>
    </source>
</reference>
<evidence type="ECO:0000313" key="2">
    <source>
        <dbReference type="EMBL" id="MFB2936895.1"/>
    </source>
</evidence>